<sequence length="118" mass="13221">MIVGDNYPPPVFRATFAQVLGIIKFILIGLIVAGYNPFPVLNLQTPAVFSWATENKLYACLMIFFISNAIEGQLLSTGAFEILFNDVPIWSKLETGRIPSPSEMFQMIENNLRYAKTT</sequence>
<gene>
    <name evidence="4" type="ORF">Bpfe_021059</name>
</gene>
<keyword evidence="3" id="KW-0472">Membrane</keyword>
<dbReference type="InterPro" id="IPR036249">
    <property type="entry name" value="Thioredoxin-like_sf"/>
</dbReference>
<keyword evidence="5" id="KW-1185">Reference proteome</keyword>
<feature type="transmembrane region" description="Helical" evidence="3">
    <location>
        <begin position="15"/>
        <end position="35"/>
    </location>
</feature>
<proteinExistence type="predicted"/>
<keyword evidence="3" id="KW-0812">Transmembrane</keyword>
<keyword evidence="2" id="KW-0676">Redox-active center</keyword>
<dbReference type="AlphaFoldDB" id="A0AAD8B8T7"/>
<organism evidence="4 5">
    <name type="scientific">Biomphalaria pfeifferi</name>
    <name type="common">Bloodfluke planorb</name>
    <name type="synonym">Freshwater snail</name>
    <dbReference type="NCBI Taxonomy" id="112525"/>
    <lineage>
        <taxon>Eukaryota</taxon>
        <taxon>Metazoa</taxon>
        <taxon>Spiralia</taxon>
        <taxon>Lophotrochozoa</taxon>
        <taxon>Mollusca</taxon>
        <taxon>Gastropoda</taxon>
        <taxon>Heterobranchia</taxon>
        <taxon>Euthyneura</taxon>
        <taxon>Panpulmonata</taxon>
        <taxon>Hygrophila</taxon>
        <taxon>Lymnaeoidea</taxon>
        <taxon>Planorbidae</taxon>
        <taxon>Biomphalaria</taxon>
    </lineage>
</organism>
<dbReference type="PANTHER" id="PTHR13544:SF0">
    <property type="entry name" value="THIOREDOXIN REDUCTASE-LIKE SELENOPROTEIN T"/>
    <property type="match status" value="1"/>
</dbReference>
<dbReference type="Gene3D" id="3.40.30.10">
    <property type="entry name" value="Glutaredoxin"/>
    <property type="match status" value="1"/>
</dbReference>
<evidence type="ECO:0000313" key="4">
    <source>
        <dbReference type="EMBL" id="KAK0049523.1"/>
    </source>
</evidence>
<dbReference type="GO" id="GO:0005789">
    <property type="term" value="C:endoplasmic reticulum membrane"/>
    <property type="evidence" value="ECO:0007669"/>
    <property type="project" value="TreeGrafter"/>
</dbReference>
<dbReference type="InterPro" id="IPR011893">
    <property type="entry name" value="Selenoprotein_Rdx-typ"/>
</dbReference>
<protein>
    <submittedName>
        <fullName evidence="4">Thioredoxin reductase-like selenoprotein T</fullName>
    </submittedName>
</protein>
<evidence type="ECO:0000256" key="3">
    <source>
        <dbReference type="SAM" id="Phobius"/>
    </source>
</evidence>
<keyword evidence="1" id="KW-0732">Signal</keyword>
<evidence type="ECO:0000313" key="5">
    <source>
        <dbReference type="Proteomes" id="UP001233172"/>
    </source>
</evidence>
<dbReference type="PANTHER" id="PTHR13544">
    <property type="entry name" value="SELENOPROTEIN T"/>
    <property type="match status" value="1"/>
</dbReference>
<dbReference type="NCBIfam" id="TIGR02174">
    <property type="entry name" value="CXXU_selWTH"/>
    <property type="match status" value="1"/>
</dbReference>
<reference evidence="4" key="1">
    <citation type="journal article" date="2023" name="PLoS Negl. Trop. Dis.">
        <title>A genome sequence for Biomphalaria pfeifferi, the major vector snail for the human-infecting parasite Schistosoma mansoni.</title>
        <authorList>
            <person name="Bu L."/>
            <person name="Lu L."/>
            <person name="Laidemitt M.R."/>
            <person name="Zhang S.M."/>
            <person name="Mutuku M."/>
            <person name="Mkoji G."/>
            <person name="Steinauer M."/>
            <person name="Loker E.S."/>
        </authorList>
    </citation>
    <scope>NUCLEOTIDE SEQUENCE</scope>
    <source>
        <strain evidence="4">KasaAsao</strain>
    </source>
</reference>
<reference evidence="4" key="2">
    <citation type="submission" date="2023-04" db="EMBL/GenBank/DDBJ databases">
        <authorList>
            <person name="Bu L."/>
            <person name="Lu L."/>
            <person name="Laidemitt M.R."/>
            <person name="Zhang S.M."/>
            <person name="Mutuku M."/>
            <person name="Mkoji G."/>
            <person name="Steinauer M."/>
            <person name="Loker E.S."/>
        </authorList>
    </citation>
    <scope>NUCLEOTIDE SEQUENCE</scope>
    <source>
        <strain evidence="4">KasaAsao</strain>
        <tissue evidence="4">Whole Snail</tissue>
    </source>
</reference>
<comment type="caution">
    <text evidence="4">The sequence shown here is derived from an EMBL/GenBank/DDBJ whole genome shotgun (WGS) entry which is preliminary data.</text>
</comment>
<dbReference type="SUPFAM" id="SSF52833">
    <property type="entry name" value="Thioredoxin-like"/>
    <property type="match status" value="1"/>
</dbReference>
<keyword evidence="3" id="KW-1133">Transmembrane helix</keyword>
<name>A0AAD8B8T7_BIOPF</name>
<evidence type="ECO:0000256" key="1">
    <source>
        <dbReference type="ARBA" id="ARBA00022729"/>
    </source>
</evidence>
<dbReference type="InterPro" id="IPR019389">
    <property type="entry name" value="Selenoprotein_T"/>
</dbReference>
<accession>A0AAD8B8T7</accession>
<dbReference type="Pfam" id="PF10262">
    <property type="entry name" value="Rdx"/>
    <property type="match status" value="1"/>
</dbReference>
<evidence type="ECO:0000256" key="2">
    <source>
        <dbReference type="ARBA" id="ARBA00023284"/>
    </source>
</evidence>
<dbReference type="Proteomes" id="UP001233172">
    <property type="component" value="Unassembled WGS sequence"/>
</dbReference>
<dbReference type="GO" id="GO:0045454">
    <property type="term" value="P:cell redox homeostasis"/>
    <property type="evidence" value="ECO:0007669"/>
    <property type="project" value="TreeGrafter"/>
</dbReference>
<dbReference type="GO" id="GO:0004791">
    <property type="term" value="F:thioredoxin-disulfide reductase (NADPH) activity"/>
    <property type="evidence" value="ECO:0007669"/>
    <property type="project" value="TreeGrafter"/>
</dbReference>
<dbReference type="EMBL" id="JASAOG010000125">
    <property type="protein sequence ID" value="KAK0049523.1"/>
    <property type="molecule type" value="Genomic_DNA"/>
</dbReference>